<reference evidence="1 2" key="1">
    <citation type="submission" date="2014-01" db="EMBL/GenBank/DDBJ databases">
        <authorList>
            <person name="Zuccon D."/>
        </authorList>
    </citation>
    <scope>NUCLEOTIDE SEQUENCE [LARGE SCALE GENOMIC DNA]</scope>
    <source>
        <strain evidence="1 2">Y31</strain>
    </source>
</reference>
<accession>A0A179CYG4</accession>
<sequence length="32" mass="3756">MYCLTKLIANKFFQPSRAILRGLAVFLLRSHF</sequence>
<dbReference type="Proteomes" id="UP000078358">
    <property type="component" value="Unassembled WGS sequence"/>
</dbReference>
<organism evidence="1 2">
    <name type="scientific">Bibersteinia trehalosi Y31</name>
    <dbReference type="NCBI Taxonomy" id="1261658"/>
    <lineage>
        <taxon>Bacteria</taxon>
        <taxon>Pseudomonadati</taxon>
        <taxon>Pseudomonadota</taxon>
        <taxon>Gammaproteobacteria</taxon>
        <taxon>Pasteurellales</taxon>
        <taxon>Pasteurellaceae</taxon>
        <taxon>Bibersteinia</taxon>
    </lineage>
</organism>
<dbReference type="PATRIC" id="fig|1261658.3.peg.1776"/>
<evidence type="ECO:0000313" key="1">
    <source>
        <dbReference type="EMBL" id="OAQ14944.1"/>
    </source>
</evidence>
<comment type="caution">
    <text evidence="1">The sequence shown here is derived from an EMBL/GenBank/DDBJ whole genome shotgun (WGS) entry which is preliminary data.</text>
</comment>
<evidence type="ECO:0000313" key="2">
    <source>
        <dbReference type="Proteomes" id="UP000078358"/>
    </source>
</evidence>
<gene>
    <name evidence="1" type="ORF">F480_08900</name>
</gene>
<dbReference type="AlphaFoldDB" id="A0A179CYG4"/>
<protein>
    <submittedName>
        <fullName evidence="1">Uncharacterized protein</fullName>
    </submittedName>
</protein>
<dbReference type="EMBL" id="JACI01000002">
    <property type="protein sequence ID" value="OAQ14944.1"/>
    <property type="molecule type" value="Genomic_DNA"/>
</dbReference>
<name>A0A179CYG4_BIBTR</name>
<proteinExistence type="predicted"/>